<protein>
    <submittedName>
        <fullName evidence="2">Uncharacterized protein</fullName>
    </submittedName>
</protein>
<reference evidence="2" key="1">
    <citation type="journal article" date="2020" name="Stud. Mycol.">
        <title>101 Dothideomycetes genomes: a test case for predicting lifestyles and emergence of pathogens.</title>
        <authorList>
            <person name="Haridas S."/>
            <person name="Albert R."/>
            <person name="Binder M."/>
            <person name="Bloem J."/>
            <person name="Labutti K."/>
            <person name="Salamov A."/>
            <person name="Andreopoulos B."/>
            <person name="Baker S."/>
            <person name="Barry K."/>
            <person name="Bills G."/>
            <person name="Bluhm B."/>
            <person name="Cannon C."/>
            <person name="Castanera R."/>
            <person name="Culley D."/>
            <person name="Daum C."/>
            <person name="Ezra D."/>
            <person name="Gonzalez J."/>
            <person name="Henrissat B."/>
            <person name="Kuo A."/>
            <person name="Liang C."/>
            <person name="Lipzen A."/>
            <person name="Lutzoni F."/>
            <person name="Magnuson J."/>
            <person name="Mondo S."/>
            <person name="Nolan M."/>
            <person name="Ohm R."/>
            <person name="Pangilinan J."/>
            <person name="Park H.-J."/>
            <person name="Ramirez L."/>
            <person name="Alfaro M."/>
            <person name="Sun H."/>
            <person name="Tritt A."/>
            <person name="Yoshinaga Y."/>
            <person name="Zwiers L.-H."/>
            <person name="Turgeon B."/>
            <person name="Goodwin S."/>
            <person name="Spatafora J."/>
            <person name="Crous P."/>
            <person name="Grigoriev I."/>
        </authorList>
    </citation>
    <scope>NUCLEOTIDE SEQUENCE</scope>
    <source>
        <strain evidence="2">CBS 109.77</strain>
    </source>
</reference>
<gene>
    <name evidence="2" type="ORF">K505DRAFT_323802</name>
</gene>
<feature type="region of interest" description="Disordered" evidence="1">
    <location>
        <begin position="1"/>
        <end position="27"/>
    </location>
</feature>
<name>A0A6A6XJT6_9PLEO</name>
<dbReference type="EMBL" id="MU001847">
    <property type="protein sequence ID" value="KAF2795837.1"/>
    <property type="molecule type" value="Genomic_DNA"/>
</dbReference>
<evidence type="ECO:0000256" key="1">
    <source>
        <dbReference type="SAM" id="MobiDB-lite"/>
    </source>
</evidence>
<sequence length="148" mass="17102">MMSITGPSQTTIQAQPQYHQGHVPSQQRLEKYLRKGQCMAINILRKNSPSTKETVPWKILNQETHEWHRRDCAALSNPPPLPTSLTATREKKRKEKKRKEKKRKEKKRKEIAIVGHGRDEEEKCAMLARLETAWIPCIARDGEKGVLV</sequence>
<accession>A0A6A6XJT6</accession>
<proteinExistence type="predicted"/>
<evidence type="ECO:0000313" key="2">
    <source>
        <dbReference type="EMBL" id="KAF2795837.1"/>
    </source>
</evidence>
<feature type="compositionally biased region" description="Basic residues" evidence="1">
    <location>
        <begin position="90"/>
        <end position="107"/>
    </location>
</feature>
<evidence type="ECO:0000313" key="3">
    <source>
        <dbReference type="Proteomes" id="UP000799757"/>
    </source>
</evidence>
<organism evidence="2 3">
    <name type="scientific">Melanomma pulvis-pyrius CBS 109.77</name>
    <dbReference type="NCBI Taxonomy" id="1314802"/>
    <lineage>
        <taxon>Eukaryota</taxon>
        <taxon>Fungi</taxon>
        <taxon>Dikarya</taxon>
        <taxon>Ascomycota</taxon>
        <taxon>Pezizomycotina</taxon>
        <taxon>Dothideomycetes</taxon>
        <taxon>Pleosporomycetidae</taxon>
        <taxon>Pleosporales</taxon>
        <taxon>Melanommataceae</taxon>
        <taxon>Melanomma</taxon>
    </lineage>
</organism>
<feature type="region of interest" description="Disordered" evidence="1">
    <location>
        <begin position="72"/>
        <end position="113"/>
    </location>
</feature>
<keyword evidence="3" id="KW-1185">Reference proteome</keyword>
<dbReference type="Proteomes" id="UP000799757">
    <property type="component" value="Unassembled WGS sequence"/>
</dbReference>
<dbReference type="AlphaFoldDB" id="A0A6A6XJT6"/>